<evidence type="ECO:0000256" key="2">
    <source>
        <dbReference type="PROSITE-ProRule" id="PRU01091"/>
    </source>
</evidence>
<proteinExistence type="predicted"/>
<dbReference type="Pfam" id="PF00486">
    <property type="entry name" value="Trans_reg_C"/>
    <property type="match status" value="1"/>
</dbReference>
<evidence type="ECO:0000256" key="1">
    <source>
        <dbReference type="ARBA" id="ARBA00023125"/>
    </source>
</evidence>
<keyword evidence="1 2" id="KW-0238">DNA-binding</keyword>
<dbReference type="PROSITE" id="PS51755">
    <property type="entry name" value="OMPR_PHOB"/>
    <property type="match status" value="1"/>
</dbReference>
<dbReference type="AlphaFoldDB" id="A0A5B9ED15"/>
<dbReference type="InterPro" id="IPR016032">
    <property type="entry name" value="Sig_transdc_resp-reg_C-effctor"/>
</dbReference>
<dbReference type="SMART" id="SM00862">
    <property type="entry name" value="Trans_reg_C"/>
    <property type="match status" value="1"/>
</dbReference>
<dbReference type="GO" id="GO:0006355">
    <property type="term" value="P:regulation of DNA-templated transcription"/>
    <property type="evidence" value="ECO:0007669"/>
    <property type="project" value="InterPro"/>
</dbReference>
<dbReference type="InterPro" id="IPR001867">
    <property type="entry name" value="OmpR/PhoB-type_DNA-bd"/>
</dbReference>
<dbReference type="GO" id="GO:0003677">
    <property type="term" value="F:DNA binding"/>
    <property type="evidence" value="ECO:0007669"/>
    <property type="project" value="UniProtKB-UniRule"/>
</dbReference>
<evidence type="ECO:0000313" key="5">
    <source>
        <dbReference type="EMBL" id="QEE27976.1"/>
    </source>
</evidence>
<evidence type="ECO:0000259" key="4">
    <source>
        <dbReference type="PROSITE" id="PS51755"/>
    </source>
</evidence>
<sequence length="185" mass="21104">MHSSCLHKNGVYFRPQEPSIIQFGEYVMDIPSQRLLRGLEVIHMTPKQFELLALLLGAKGQTVSNFVLMEQLWSDSKVAKYNLTQAIHRLRLTLGKLPNRGEYIETVRHRGYRISSKALVAPPPRPGQPFERSSWSTNQDAPRSMNAALVRRHREIFVPSSTWSRVVKQIISIVTGFAKGIRRSP</sequence>
<dbReference type="Gene3D" id="1.10.10.10">
    <property type="entry name" value="Winged helix-like DNA-binding domain superfamily/Winged helix DNA-binding domain"/>
    <property type="match status" value="1"/>
</dbReference>
<dbReference type="Proteomes" id="UP000321820">
    <property type="component" value="Chromosome"/>
</dbReference>
<protein>
    <recommendedName>
        <fullName evidence="4">OmpR/PhoB-type domain-containing protein</fullName>
    </recommendedName>
</protein>
<organism evidence="5 6">
    <name type="scientific">Terriglobus albidus</name>
    <dbReference type="NCBI Taxonomy" id="1592106"/>
    <lineage>
        <taxon>Bacteria</taxon>
        <taxon>Pseudomonadati</taxon>
        <taxon>Acidobacteriota</taxon>
        <taxon>Terriglobia</taxon>
        <taxon>Terriglobales</taxon>
        <taxon>Acidobacteriaceae</taxon>
        <taxon>Terriglobus</taxon>
    </lineage>
</organism>
<dbReference type="GO" id="GO:0000160">
    <property type="term" value="P:phosphorelay signal transduction system"/>
    <property type="evidence" value="ECO:0007669"/>
    <property type="project" value="InterPro"/>
</dbReference>
<dbReference type="OrthoDB" id="1971692at2"/>
<dbReference type="SUPFAM" id="SSF46894">
    <property type="entry name" value="C-terminal effector domain of the bipartite response regulators"/>
    <property type="match status" value="1"/>
</dbReference>
<accession>A0A5B9ED15</accession>
<keyword evidence="6" id="KW-1185">Reference proteome</keyword>
<dbReference type="KEGG" id="talb:FTW19_08190"/>
<evidence type="ECO:0000256" key="3">
    <source>
        <dbReference type="SAM" id="MobiDB-lite"/>
    </source>
</evidence>
<dbReference type="InterPro" id="IPR036388">
    <property type="entry name" value="WH-like_DNA-bd_sf"/>
</dbReference>
<name>A0A5B9ED15_9BACT</name>
<feature type="compositionally biased region" description="Polar residues" evidence="3">
    <location>
        <begin position="131"/>
        <end position="141"/>
    </location>
</feature>
<dbReference type="EMBL" id="CP042806">
    <property type="protein sequence ID" value="QEE27976.1"/>
    <property type="molecule type" value="Genomic_DNA"/>
</dbReference>
<evidence type="ECO:0000313" key="6">
    <source>
        <dbReference type="Proteomes" id="UP000321820"/>
    </source>
</evidence>
<reference evidence="5 6" key="1">
    <citation type="submission" date="2019-08" db="EMBL/GenBank/DDBJ databases">
        <title>Complete genome sequence of Terriglobus albidus strain ORNL.</title>
        <authorList>
            <person name="Podar M."/>
        </authorList>
    </citation>
    <scope>NUCLEOTIDE SEQUENCE [LARGE SCALE GENOMIC DNA]</scope>
    <source>
        <strain evidence="5 6">ORNL</strain>
    </source>
</reference>
<feature type="DNA-binding region" description="OmpR/PhoB-type" evidence="2">
    <location>
        <begin position="18"/>
        <end position="116"/>
    </location>
</feature>
<feature type="domain" description="OmpR/PhoB-type" evidence="4">
    <location>
        <begin position="18"/>
        <end position="116"/>
    </location>
</feature>
<feature type="region of interest" description="Disordered" evidence="3">
    <location>
        <begin position="122"/>
        <end position="141"/>
    </location>
</feature>
<gene>
    <name evidence="5" type="ORF">FTW19_08190</name>
</gene>